<feature type="region of interest" description="Disordered" evidence="1">
    <location>
        <begin position="93"/>
        <end position="124"/>
    </location>
</feature>
<reference evidence="2" key="1">
    <citation type="submission" date="2021-01" db="EMBL/GenBank/DDBJ databases">
        <authorList>
            <person name="Corre E."/>
            <person name="Pelletier E."/>
            <person name="Niang G."/>
            <person name="Scheremetjew M."/>
            <person name="Finn R."/>
            <person name="Kale V."/>
            <person name="Holt S."/>
            <person name="Cochrane G."/>
            <person name="Meng A."/>
            <person name="Brown T."/>
            <person name="Cohen L."/>
        </authorList>
    </citation>
    <scope>NUCLEOTIDE SEQUENCE</scope>
    <source>
        <strain evidence="2">CCAP 1951/1</strain>
    </source>
</reference>
<sequence>MAPKRKHVEDTRSPLEIAIAGTEEQIRQCEAQVQQFRDGVQDLAVHTAKIKTLETEIVPREAELKSILNNFNKLLDNSVVIARVRTSIDADVMPSSVSRQPSRAASRAGAGTPLPTSQPAEDAGDREALRHLSAVMREQLAAVVVPLFKHDRTQLEQQIDAAKAREAAEAQAAAAAAAAGATTSPTAPSPTAAKAPPKAPAPATAAAKMAASGADRSFTTASSAELLEKVDLELFRPPGLDPHLYTDVLKLRGQRLAAERLLKSLQQQLTHSRQLVARRNNEGASKSALKKAEKTLSALNATLRDLQKQRETQESRKKSETPQPQGKAGGKTSSVRR</sequence>
<feature type="compositionally biased region" description="Basic and acidic residues" evidence="1">
    <location>
        <begin position="305"/>
        <end position="320"/>
    </location>
</feature>
<evidence type="ECO:0000256" key="1">
    <source>
        <dbReference type="SAM" id="MobiDB-lite"/>
    </source>
</evidence>
<proteinExistence type="predicted"/>
<protein>
    <submittedName>
        <fullName evidence="2">Uncharacterized protein</fullName>
    </submittedName>
</protein>
<evidence type="ECO:0000313" key="2">
    <source>
        <dbReference type="EMBL" id="CAD9139939.1"/>
    </source>
</evidence>
<accession>A0A7S1MT28</accession>
<gene>
    <name evidence="2" type="ORF">NDES1114_LOCUS27122</name>
</gene>
<feature type="region of interest" description="Disordered" evidence="1">
    <location>
        <begin position="280"/>
        <end position="337"/>
    </location>
</feature>
<feature type="region of interest" description="Disordered" evidence="1">
    <location>
        <begin position="175"/>
        <end position="208"/>
    </location>
</feature>
<name>A0A7S1MT28_NEODS</name>
<organism evidence="2">
    <name type="scientific">Neobodo designis</name>
    <name type="common">Flagellated protozoan</name>
    <name type="synonym">Bodo designis</name>
    <dbReference type="NCBI Taxonomy" id="312471"/>
    <lineage>
        <taxon>Eukaryota</taxon>
        <taxon>Discoba</taxon>
        <taxon>Euglenozoa</taxon>
        <taxon>Kinetoplastea</taxon>
        <taxon>Metakinetoplastina</taxon>
        <taxon>Neobodonida</taxon>
        <taxon>Neobodo</taxon>
    </lineage>
</organism>
<dbReference type="AlphaFoldDB" id="A0A7S1MT28"/>
<dbReference type="EMBL" id="HBGF01040471">
    <property type="protein sequence ID" value="CAD9139939.1"/>
    <property type="molecule type" value="Transcribed_RNA"/>
</dbReference>